<reference evidence="2 3" key="1">
    <citation type="submission" date="2020-08" db="EMBL/GenBank/DDBJ databases">
        <title>Bridging the membrane lipid divide: bacteria of the FCB group superphylum have the potential to synthesize archaeal ether lipids.</title>
        <authorList>
            <person name="Villanueva L."/>
            <person name="Von Meijenfeldt F.A.B."/>
            <person name="Westbye A.B."/>
            <person name="Yadav S."/>
            <person name="Hopmans E.C."/>
            <person name="Dutilh B.E."/>
            <person name="Sinninghe Damste J.S."/>
        </authorList>
    </citation>
    <scope>NUCLEOTIDE SEQUENCE [LARGE SCALE GENOMIC DNA]</scope>
    <source>
        <strain evidence="2">NIOZ-UU47</strain>
    </source>
</reference>
<evidence type="ECO:0000313" key="3">
    <source>
        <dbReference type="Proteomes" id="UP000614424"/>
    </source>
</evidence>
<dbReference type="EMBL" id="JACNJZ010000140">
    <property type="protein sequence ID" value="MBC8318253.1"/>
    <property type="molecule type" value="Genomic_DNA"/>
</dbReference>
<gene>
    <name evidence="2" type="ORF">H8E41_10135</name>
</gene>
<feature type="transmembrane region" description="Helical" evidence="1">
    <location>
        <begin position="30"/>
        <end position="52"/>
    </location>
</feature>
<dbReference type="Proteomes" id="UP000614424">
    <property type="component" value="Unassembled WGS sequence"/>
</dbReference>
<proteinExistence type="predicted"/>
<evidence type="ECO:0000313" key="2">
    <source>
        <dbReference type="EMBL" id="MBC8318253.1"/>
    </source>
</evidence>
<accession>A0A8J6NFZ8</accession>
<keyword evidence="1" id="KW-0472">Membrane</keyword>
<comment type="caution">
    <text evidence="2">The sequence shown here is derived from an EMBL/GenBank/DDBJ whole genome shotgun (WGS) entry which is preliminary data.</text>
</comment>
<name>A0A8J6NFZ8_9BACT</name>
<sequence>MEHTLNKTTVNVNEIHEEIVGEGVAQAGTIIILSLAGLIGIWGIACMVGAAATGGGPGALIRGYITAVTGM</sequence>
<keyword evidence="1" id="KW-0812">Transmembrane</keyword>
<evidence type="ECO:0000256" key="1">
    <source>
        <dbReference type="SAM" id="Phobius"/>
    </source>
</evidence>
<protein>
    <submittedName>
        <fullName evidence="2">Uncharacterized protein</fullName>
    </submittedName>
</protein>
<organism evidence="2 3">
    <name type="scientific">Candidatus Desulfobia pelagia</name>
    <dbReference type="NCBI Taxonomy" id="2841692"/>
    <lineage>
        <taxon>Bacteria</taxon>
        <taxon>Pseudomonadati</taxon>
        <taxon>Thermodesulfobacteriota</taxon>
        <taxon>Desulfobulbia</taxon>
        <taxon>Desulfobulbales</taxon>
        <taxon>Desulfobulbaceae</taxon>
        <taxon>Candidatus Desulfobia</taxon>
    </lineage>
</organism>
<keyword evidence="1" id="KW-1133">Transmembrane helix</keyword>
<dbReference type="AlphaFoldDB" id="A0A8J6NFZ8"/>